<dbReference type="Gene3D" id="3.40.50.2020">
    <property type="match status" value="1"/>
</dbReference>
<protein>
    <recommendedName>
        <fullName evidence="3">Phosphoribosyltransferase domain-containing protein</fullName>
    </recommendedName>
</protein>
<proteinExistence type="predicted"/>
<comment type="caution">
    <text evidence="1">The sequence shown here is derived from an EMBL/GenBank/DDBJ whole genome shotgun (WGS) entry which is preliminary data.</text>
</comment>
<name>A0A1F7IM95_9BACT</name>
<dbReference type="SUPFAM" id="SSF53271">
    <property type="entry name" value="PRTase-like"/>
    <property type="match status" value="1"/>
</dbReference>
<evidence type="ECO:0008006" key="3">
    <source>
        <dbReference type="Google" id="ProtNLM"/>
    </source>
</evidence>
<dbReference type="Proteomes" id="UP000178040">
    <property type="component" value="Unassembled WGS sequence"/>
</dbReference>
<dbReference type="AlphaFoldDB" id="A0A1F7IM95"/>
<accession>A0A1F7IM95</accession>
<organism evidence="1 2">
    <name type="scientific">Candidatus Roizmanbacteria bacterium RIFCSPLOWO2_01_FULL_37_16</name>
    <dbReference type="NCBI Taxonomy" id="1802058"/>
    <lineage>
        <taxon>Bacteria</taxon>
        <taxon>Candidatus Roizmaniibacteriota</taxon>
    </lineage>
</organism>
<evidence type="ECO:0000313" key="2">
    <source>
        <dbReference type="Proteomes" id="UP000178040"/>
    </source>
</evidence>
<gene>
    <name evidence="1" type="ORF">A3B40_01715</name>
</gene>
<reference evidence="1 2" key="1">
    <citation type="journal article" date="2016" name="Nat. Commun.">
        <title>Thousands of microbial genomes shed light on interconnected biogeochemical processes in an aquifer system.</title>
        <authorList>
            <person name="Anantharaman K."/>
            <person name="Brown C.T."/>
            <person name="Hug L.A."/>
            <person name="Sharon I."/>
            <person name="Castelle C.J."/>
            <person name="Probst A.J."/>
            <person name="Thomas B.C."/>
            <person name="Singh A."/>
            <person name="Wilkins M.J."/>
            <person name="Karaoz U."/>
            <person name="Brodie E.L."/>
            <person name="Williams K.H."/>
            <person name="Hubbard S.S."/>
            <person name="Banfield J.F."/>
        </authorList>
    </citation>
    <scope>NUCLEOTIDE SEQUENCE [LARGE SCALE GENOMIC DNA]</scope>
</reference>
<dbReference type="InterPro" id="IPR029057">
    <property type="entry name" value="PRTase-like"/>
</dbReference>
<evidence type="ECO:0000313" key="1">
    <source>
        <dbReference type="EMBL" id="OGK44486.1"/>
    </source>
</evidence>
<dbReference type="EMBL" id="MGAI01000027">
    <property type="protein sequence ID" value="OGK44486.1"/>
    <property type="molecule type" value="Genomic_DNA"/>
</dbReference>
<sequence>MNAKLERLSSPEFRNKLFQQQFELTKEFYRVPYSNPVDKSTRLEHRRISQIMANNAIDLALPSILQNMEKNNLTEIALVAELRGSLALITPETIEHLIKRLNSVERGGITISLWAQGIKRYPNLQDSSLDHTEMYFESGYLDKDLNNVHVVLMDWGTATGSTNRDGAKALKSHGLDYGHMTNISMTISEEAEQRLIEDCQDDTGSINIQATTRAKLNDIKYVEWIAPFIDFDKRQIGEFIRVEEGPKDWGDVMWGMIDHAWGKLERPETSEEIKKDIEEFIAVFADTYRDFILDDEIENLKKIYFEKYRIKL</sequence>